<evidence type="ECO:0000313" key="4">
    <source>
        <dbReference type="Proteomes" id="UP001359559"/>
    </source>
</evidence>
<dbReference type="Proteomes" id="UP001359559">
    <property type="component" value="Unassembled WGS sequence"/>
</dbReference>
<organism evidence="3 4">
    <name type="scientific">Clitoria ternatea</name>
    <name type="common">Butterfly pea</name>
    <dbReference type="NCBI Taxonomy" id="43366"/>
    <lineage>
        <taxon>Eukaryota</taxon>
        <taxon>Viridiplantae</taxon>
        <taxon>Streptophyta</taxon>
        <taxon>Embryophyta</taxon>
        <taxon>Tracheophyta</taxon>
        <taxon>Spermatophyta</taxon>
        <taxon>Magnoliopsida</taxon>
        <taxon>eudicotyledons</taxon>
        <taxon>Gunneridae</taxon>
        <taxon>Pentapetalae</taxon>
        <taxon>rosids</taxon>
        <taxon>fabids</taxon>
        <taxon>Fabales</taxon>
        <taxon>Fabaceae</taxon>
        <taxon>Papilionoideae</taxon>
        <taxon>50 kb inversion clade</taxon>
        <taxon>NPAAA clade</taxon>
        <taxon>indigoferoid/millettioid clade</taxon>
        <taxon>Phaseoleae</taxon>
        <taxon>Clitoria</taxon>
    </lineage>
</organism>
<evidence type="ECO:0000313" key="3">
    <source>
        <dbReference type="EMBL" id="KAK7308830.1"/>
    </source>
</evidence>
<dbReference type="InterPro" id="IPR004864">
    <property type="entry name" value="LEA_2"/>
</dbReference>
<dbReference type="SUPFAM" id="SSF117070">
    <property type="entry name" value="LEA14-like"/>
    <property type="match status" value="1"/>
</dbReference>
<dbReference type="EMBL" id="JAYKXN010000002">
    <property type="protein sequence ID" value="KAK7308830.1"/>
    <property type="molecule type" value="Genomic_DNA"/>
</dbReference>
<evidence type="ECO:0000259" key="2">
    <source>
        <dbReference type="Pfam" id="PF03168"/>
    </source>
</evidence>
<keyword evidence="1" id="KW-0812">Transmembrane</keyword>
<reference evidence="3 4" key="1">
    <citation type="submission" date="2024-01" db="EMBL/GenBank/DDBJ databases">
        <title>The genomes of 5 underutilized Papilionoideae crops provide insights into root nodulation and disease resistance.</title>
        <authorList>
            <person name="Yuan L."/>
        </authorList>
    </citation>
    <scope>NUCLEOTIDE SEQUENCE [LARGE SCALE GENOMIC DNA]</scope>
    <source>
        <strain evidence="3">LY-2023</strain>
        <tissue evidence="3">Leaf</tissue>
    </source>
</reference>
<dbReference type="AlphaFoldDB" id="A0AAN9K097"/>
<accession>A0AAN9K097</accession>
<proteinExistence type="predicted"/>
<feature type="transmembrane region" description="Helical" evidence="1">
    <location>
        <begin position="12"/>
        <end position="33"/>
    </location>
</feature>
<comment type="caution">
    <text evidence="3">The sequence shown here is derived from an EMBL/GenBank/DDBJ whole genome shotgun (WGS) entry which is preliminary data.</text>
</comment>
<name>A0AAN9K097_CLITE</name>
<dbReference type="InterPro" id="IPR055301">
    <property type="entry name" value="Lea14-like_2"/>
</dbReference>
<dbReference type="Pfam" id="PF03168">
    <property type="entry name" value="LEA_2"/>
    <property type="match status" value="1"/>
</dbReference>
<keyword evidence="4" id="KW-1185">Reference proteome</keyword>
<gene>
    <name evidence="3" type="ORF">RJT34_05094</name>
</gene>
<keyword evidence="1" id="KW-1133">Transmembrane helix</keyword>
<feature type="domain" description="Late embryogenesis abundant protein LEA-2 subgroup" evidence="2">
    <location>
        <begin position="71"/>
        <end position="164"/>
    </location>
</feature>
<protein>
    <recommendedName>
        <fullName evidence="2">Late embryogenesis abundant protein LEA-2 subgroup domain-containing protein</fullName>
    </recommendedName>
</protein>
<keyword evidence="1" id="KW-0472">Membrane</keyword>
<sequence length="189" mass="20952">MACSKGLKICGAVTAILVIIVLVVLVVLFLIVFKPKDPDIVIDSVKLNGFHLVEVFPTFELHLNVTLGIFVRVKNPNYGSYSYNSSTSFINYRGNLVAEAPLPQDTIPARKDHNISTTLTVFADSTKFEHLPSDFLSGVINFTSSTTLEGKVKVFQIFKKKATCYSTCDLSLFVRDQSIDFACDSKIKF</sequence>
<dbReference type="PANTHER" id="PTHR31852">
    <property type="entry name" value="LATE EMBRYOGENESIS ABUNDANT (LEA) HYDROXYPROLINE-RICH GLYCOPROTEIN FAMILY"/>
    <property type="match status" value="1"/>
</dbReference>
<evidence type="ECO:0000256" key="1">
    <source>
        <dbReference type="SAM" id="Phobius"/>
    </source>
</evidence>